<reference evidence="2 3" key="1">
    <citation type="submission" date="2023-07" db="EMBL/GenBank/DDBJ databases">
        <authorList>
            <person name="Girao M."/>
            <person name="Carvalho M.F."/>
        </authorList>
    </citation>
    <scope>NUCLEOTIDE SEQUENCE [LARGE SCALE GENOMIC DNA]</scope>
    <source>
        <strain evidence="2 3">YIM65754</strain>
    </source>
</reference>
<proteinExistence type="predicted"/>
<protein>
    <submittedName>
        <fullName evidence="2">Uncharacterized protein</fullName>
    </submittedName>
</protein>
<dbReference type="RefSeq" id="WP_330136657.1">
    <property type="nucleotide sequence ID" value="NZ_JAUTXY010000018.1"/>
</dbReference>
<keyword evidence="1" id="KW-0472">Membrane</keyword>
<dbReference type="EMBL" id="JAUTXY010000018">
    <property type="protein sequence ID" value="MEE2061500.1"/>
    <property type="molecule type" value="Genomic_DNA"/>
</dbReference>
<keyword evidence="3" id="KW-1185">Reference proteome</keyword>
<organism evidence="2 3">
    <name type="scientific">Rhodococcus artemisiae</name>
    <dbReference type="NCBI Taxonomy" id="714159"/>
    <lineage>
        <taxon>Bacteria</taxon>
        <taxon>Bacillati</taxon>
        <taxon>Actinomycetota</taxon>
        <taxon>Actinomycetes</taxon>
        <taxon>Mycobacteriales</taxon>
        <taxon>Nocardiaceae</taxon>
        <taxon>Rhodococcus</taxon>
    </lineage>
</organism>
<accession>A0ABU7LIW8</accession>
<keyword evidence="1" id="KW-1133">Transmembrane helix</keyword>
<sequence>MKNWLGLFAALVVLGLIIEHWQTILVVLGIIFGVVLAVAMIAAAAPKLRGATERALETRRNAAEMERARRSGLRARALTQHDWYLGGSDRGVYGEFPPIDLAKL</sequence>
<keyword evidence="1" id="KW-0812">Transmembrane</keyword>
<evidence type="ECO:0000313" key="2">
    <source>
        <dbReference type="EMBL" id="MEE2061500.1"/>
    </source>
</evidence>
<evidence type="ECO:0000256" key="1">
    <source>
        <dbReference type="SAM" id="Phobius"/>
    </source>
</evidence>
<evidence type="ECO:0000313" key="3">
    <source>
        <dbReference type="Proteomes" id="UP001336020"/>
    </source>
</evidence>
<dbReference type="Proteomes" id="UP001336020">
    <property type="component" value="Unassembled WGS sequence"/>
</dbReference>
<gene>
    <name evidence="2" type="ORF">Q7514_28640</name>
</gene>
<comment type="caution">
    <text evidence="2">The sequence shown here is derived from an EMBL/GenBank/DDBJ whole genome shotgun (WGS) entry which is preliminary data.</text>
</comment>
<name>A0ABU7LIW8_9NOCA</name>
<feature type="transmembrane region" description="Helical" evidence="1">
    <location>
        <begin position="25"/>
        <end position="45"/>
    </location>
</feature>